<comment type="similarity">
    <text evidence="8">Belongs to the binding-protein-dependent transport system permease family. OppBC subfamily.</text>
</comment>
<evidence type="ECO:0000259" key="10">
    <source>
        <dbReference type="PROSITE" id="PS50928"/>
    </source>
</evidence>
<evidence type="ECO:0000313" key="11">
    <source>
        <dbReference type="EMBL" id="RUO22489.1"/>
    </source>
</evidence>
<keyword evidence="7 9" id="KW-0472">Membrane</keyword>
<sequence>MRIYVLRQLALLIITLFLLTVFAFCLSYWFPGNPVTNSSGIFTDDTLRYTEAFEARGFDHNILVQYWFYLEHLFRGDWGISLLDADPVFEQLKLRFGATLEIALLAMLLAIIPGIAFGVLAALNFRKPIDHIILSISLSGYSIPVFWFAQIAILVVAVHWGVLPIAGQINPLFHIEPLTGSILLDIFITQPENIELALRSAIRHIMLPVLVLSVMPMMLLIRLTRSSMLDVLDKNYITSAYAKGLSTRRVIASHAIPNTMQNVIRELGSMLSLLITNTMIIEVIFSWPGIGSWLIRSIYERDYPVIQGGLLMIAALILCVHVGLNLIHSWRYPQVRKDLNAAS</sequence>
<dbReference type="Gene3D" id="1.10.3720.10">
    <property type="entry name" value="MetI-like"/>
    <property type="match status" value="1"/>
</dbReference>
<reference evidence="12" key="1">
    <citation type="journal article" date="2018" name="Front. Microbiol.">
        <title>Genome-Based Analysis Reveals the Taxonomy and Diversity of the Family Idiomarinaceae.</title>
        <authorList>
            <person name="Liu Y."/>
            <person name="Lai Q."/>
            <person name="Shao Z."/>
        </authorList>
    </citation>
    <scope>NUCLEOTIDE SEQUENCE [LARGE SCALE GENOMIC DNA]</scope>
    <source>
        <strain evidence="12">GBPy7</strain>
    </source>
</reference>
<feature type="domain" description="ABC transmembrane type-1" evidence="10">
    <location>
        <begin position="96"/>
        <end position="328"/>
    </location>
</feature>
<dbReference type="PANTHER" id="PTHR43163:SF4">
    <property type="entry name" value="PUTRESCINE EXPORT SYSTEM PERMEASE PROTEIN SAPB"/>
    <property type="match status" value="1"/>
</dbReference>
<feature type="transmembrane region" description="Helical" evidence="9">
    <location>
        <begin position="305"/>
        <end position="327"/>
    </location>
</feature>
<evidence type="ECO:0000256" key="7">
    <source>
        <dbReference type="ARBA" id="ARBA00023136"/>
    </source>
</evidence>
<dbReference type="OrthoDB" id="9805855at2"/>
<accession>A0A432W0D6</accession>
<dbReference type="PANTHER" id="PTHR43163">
    <property type="entry name" value="DIPEPTIDE TRANSPORT SYSTEM PERMEASE PROTEIN DPPB-RELATED"/>
    <property type="match status" value="1"/>
</dbReference>
<dbReference type="AlphaFoldDB" id="A0A432W0D6"/>
<proteinExistence type="inferred from homology"/>
<keyword evidence="4" id="KW-0997">Cell inner membrane</keyword>
<dbReference type="Pfam" id="PF00528">
    <property type="entry name" value="BPD_transp_1"/>
    <property type="match status" value="1"/>
</dbReference>
<gene>
    <name evidence="11" type="ORF">CWE08_04750</name>
</gene>
<evidence type="ECO:0000256" key="1">
    <source>
        <dbReference type="ARBA" id="ARBA00004429"/>
    </source>
</evidence>
<dbReference type="InterPro" id="IPR045621">
    <property type="entry name" value="BPD_transp_1_N"/>
</dbReference>
<keyword evidence="5 9" id="KW-0812">Transmembrane</keyword>
<evidence type="ECO:0000256" key="8">
    <source>
        <dbReference type="ARBA" id="ARBA00024202"/>
    </source>
</evidence>
<evidence type="ECO:0000256" key="4">
    <source>
        <dbReference type="ARBA" id="ARBA00022519"/>
    </source>
</evidence>
<comment type="caution">
    <text evidence="11">The sequence shown here is derived from an EMBL/GenBank/DDBJ whole genome shotgun (WGS) entry which is preliminary data.</text>
</comment>
<dbReference type="EMBL" id="PIPJ01000002">
    <property type="protein sequence ID" value="RUO22489.1"/>
    <property type="molecule type" value="Genomic_DNA"/>
</dbReference>
<evidence type="ECO:0000256" key="6">
    <source>
        <dbReference type="ARBA" id="ARBA00022989"/>
    </source>
</evidence>
<keyword evidence="6 9" id="KW-1133">Transmembrane helix</keyword>
<feature type="transmembrane region" description="Helical" evidence="9">
    <location>
        <begin position="102"/>
        <end position="125"/>
    </location>
</feature>
<dbReference type="SUPFAM" id="SSF161098">
    <property type="entry name" value="MetI-like"/>
    <property type="match status" value="1"/>
</dbReference>
<dbReference type="RefSeq" id="WP_126766102.1">
    <property type="nucleotide sequence ID" value="NZ_PIPJ01000002.1"/>
</dbReference>
<evidence type="ECO:0000256" key="5">
    <source>
        <dbReference type="ARBA" id="ARBA00022692"/>
    </source>
</evidence>
<evidence type="ECO:0000256" key="3">
    <source>
        <dbReference type="ARBA" id="ARBA00022475"/>
    </source>
</evidence>
<feature type="transmembrane region" description="Helical" evidence="9">
    <location>
        <begin position="267"/>
        <end position="285"/>
    </location>
</feature>
<name>A0A432W0D6_9GAMM</name>
<comment type="subcellular location">
    <subcellularLocation>
        <location evidence="1">Cell inner membrane</location>
        <topology evidence="1">Multi-pass membrane protein</topology>
    </subcellularLocation>
    <subcellularLocation>
        <location evidence="9">Cell membrane</location>
        <topology evidence="9">Multi-pass membrane protein</topology>
    </subcellularLocation>
</comment>
<dbReference type="CDD" id="cd06261">
    <property type="entry name" value="TM_PBP2"/>
    <property type="match status" value="1"/>
</dbReference>
<dbReference type="GO" id="GO:0071916">
    <property type="term" value="F:dipeptide transmembrane transporter activity"/>
    <property type="evidence" value="ECO:0007669"/>
    <property type="project" value="TreeGrafter"/>
</dbReference>
<keyword evidence="12" id="KW-1185">Reference proteome</keyword>
<feature type="transmembrane region" description="Helical" evidence="9">
    <location>
        <begin position="9"/>
        <end position="30"/>
    </location>
</feature>
<evidence type="ECO:0000313" key="12">
    <source>
        <dbReference type="Proteomes" id="UP000288395"/>
    </source>
</evidence>
<protein>
    <submittedName>
        <fullName evidence="11">ABC transporter permease</fullName>
    </submittedName>
</protein>
<dbReference type="PROSITE" id="PS50928">
    <property type="entry name" value="ABC_TM1"/>
    <property type="match status" value="1"/>
</dbReference>
<feature type="transmembrane region" description="Helical" evidence="9">
    <location>
        <begin position="201"/>
        <end position="221"/>
    </location>
</feature>
<evidence type="ECO:0000256" key="2">
    <source>
        <dbReference type="ARBA" id="ARBA00022448"/>
    </source>
</evidence>
<dbReference type="Pfam" id="PF19300">
    <property type="entry name" value="BPD_transp_1_N"/>
    <property type="match status" value="1"/>
</dbReference>
<organism evidence="11 12">
    <name type="scientific">Aliidiomarina iranensis</name>
    <dbReference type="NCBI Taxonomy" id="1434071"/>
    <lineage>
        <taxon>Bacteria</taxon>
        <taxon>Pseudomonadati</taxon>
        <taxon>Pseudomonadota</taxon>
        <taxon>Gammaproteobacteria</taxon>
        <taxon>Alteromonadales</taxon>
        <taxon>Idiomarinaceae</taxon>
        <taxon>Aliidiomarina</taxon>
    </lineage>
</organism>
<evidence type="ECO:0000256" key="9">
    <source>
        <dbReference type="RuleBase" id="RU363032"/>
    </source>
</evidence>
<dbReference type="GO" id="GO:0005886">
    <property type="term" value="C:plasma membrane"/>
    <property type="evidence" value="ECO:0007669"/>
    <property type="project" value="UniProtKB-SubCell"/>
</dbReference>
<dbReference type="InterPro" id="IPR000515">
    <property type="entry name" value="MetI-like"/>
</dbReference>
<dbReference type="Proteomes" id="UP000288395">
    <property type="component" value="Unassembled WGS sequence"/>
</dbReference>
<keyword evidence="2 9" id="KW-0813">Transport</keyword>
<keyword evidence="3" id="KW-1003">Cell membrane</keyword>
<dbReference type="InterPro" id="IPR035906">
    <property type="entry name" value="MetI-like_sf"/>
</dbReference>